<dbReference type="PANTHER" id="PTHR31339:SF9">
    <property type="entry name" value="PLASMIN AND FIBRONECTIN-BINDING PROTEIN A"/>
    <property type="match status" value="1"/>
</dbReference>
<keyword evidence="7" id="KW-1185">Reference proteome</keyword>
<dbReference type="InterPro" id="IPR051801">
    <property type="entry name" value="GH28_Enzymes"/>
</dbReference>
<evidence type="ECO:0000256" key="3">
    <source>
        <dbReference type="ARBA" id="ARBA00023295"/>
    </source>
</evidence>
<dbReference type="InterPro" id="IPR012334">
    <property type="entry name" value="Pectin_lyas_fold"/>
</dbReference>
<dbReference type="KEGG" id="aal:EP13_11670"/>
<reference evidence="6 7" key="1">
    <citation type="submission" date="2014-06" db="EMBL/GenBank/DDBJ databases">
        <title>Genomes of Alteromonas australica, a world apart.</title>
        <authorList>
            <person name="Gonzaga A."/>
            <person name="Lopez-Perez M."/>
            <person name="Rodriguez-Valera F."/>
        </authorList>
    </citation>
    <scope>NUCLEOTIDE SEQUENCE [LARGE SCALE GENOMIC DNA]</scope>
    <source>
        <strain evidence="6 7">H 17</strain>
    </source>
</reference>
<sequence length="483" mass="53217">METQSSRRQFLKSTLASSSMLLSSGAMMGGCSTSSPAVRSQAQWDKEAALVKQRINAPSFPNYAVSISDILEAQQRELGSANVRQAIHTALAKVAQNGGGKVIIPPGVHYCDGPLHLISNTNLHLEKGATLTFSTNPEDYKPFVFTRWEGMELMGYSPLIYAFEQENIAITGEGTIDGAASADNWWPWKGKWKSADWGNHPVANQKFTRDALQVMVEEEVPVAERVFEHNYLRPPLIQPYRCKNVLIEGVTLTRSPFWLVNPVLCSNVTVTHVHCESFGPNSDGCDPESCTDVLITHCVFDTGDDCIAIKSGRNADGRRINVPCQNIVIEHCEMKAGHGGVVIGSEISGGVKNLYAQYCTMSSPDLDRGIRIKTNSIRGGRLENLNYRNIDIGRVKDAVVVNFFYEEGDAGAFSPHLENINIENLTVEAAQRAFYLRGYDHTPIEGLTLNNIVIKNAQSPSIIENVENISINNVMINQQTFAL</sequence>
<dbReference type="Pfam" id="PF00295">
    <property type="entry name" value="Glyco_hydro_28"/>
    <property type="match status" value="1"/>
</dbReference>
<dbReference type="PROSITE" id="PS51318">
    <property type="entry name" value="TAT"/>
    <property type="match status" value="1"/>
</dbReference>
<dbReference type="InterPro" id="IPR000743">
    <property type="entry name" value="Glyco_hydro_28"/>
</dbReference>
<name>A0A075P0I6_9ALTE</name>
<dbReference type="PROSITE" id="PS51257">
    <property type="entry name" value="PROKAR_LIPOPROTEIN"/>
    <property type="match status" value="1"/>
</dbReference>
<accession>A0A075P0I6</accession>
<evidence type="ECO:0000256" key="4">
    <source>
        <dbReference type="RuleBase" id="RU361169"/>
    </source>
</evidence>
<feature type="chain" id="PRO_5001708009" evidence="5">
    <location>
        <begin position="29"/>
        <end position="483"/>
    </location>
</feature>
<evidence type="ECO:0000256" key="5">
    <source>
        <dbReference type="SAM" id="SignalP"/>
    </source>
</evidence>
<evidence type="ECO:0000256" key="1">
    <source>
        <dbReference type="ARBA" id="ARBA00008834"/>
    </source>
</evidence>
<dbReference type="GO" id="GO:0004650">
    <property type="term" value="F:polygalacturonase activity"/>
    <property type="evidence" value="ECO:0007669"/>
    <property type="project" value="InterPro"/>
</dbReference>
<dbReference type="InterPro" id="IPR006311">
    <property type="entry name" value="TAT_signal"/>
</dbReference>
<evidence type="ECO:0000256" key="2">
    <source>
        <dbReference type="ARBA" id="ARBA00022801"/>
    </source>
</evidence>
<proteinExistence type="inferred from homology"/>
<dbReference type="GO" id="GO:0005975">
    <property type="term" value="P:carbohydrate metabolic process"/>
    <property type="evidence" value="ECO:0007669"/>
    <property type="project" value="InterPro"/>
</dbReference>
<gene>
    <name evidence="6" type="ORF">EP13_11670</name>
</gene>
<dbReference type="GeneID" id="78255559"/>
<dbReference type="Proteomes" id="UP000056090">
    <property type="component" value="Chromosome"/>
</dbReference>
<dbReference type="PANTHER" id="PTHR31339">
    <property type="entry name" value="PECTIN LYASE-RELATED"/>
    <property type="match status" value="1"/>
</dbReference>
<dbReference type="InterPro" id="IPR006626">
    <property type="entry name" value="PbH1"/>
</dbReference>
<protein>
    <submittedName>
        <fullName evidence="6">Glycoside hydrolase</fullName>
    </submittedName>
</protein>
<keyword evidence="5" id="KW-0732">Signal</keyword>
<keyword evidence="3 4" id="KW-0326">Glycosidase</keyword>
<feature type="signal peptide" evidence="5">
    <location>
        <begin position="1"/>
        <end position="28"/>
    </location>
</feature>
<dbReference type="SMART" id="SM00710">
    <property type="entry name" value="PbH1"/>
    <property type="match status" value="4"/>
</dbReference>
<dbReference type="InterPro" id="IPR011050">
    <property type="entry name" value="Pectin_lyase_fold/virulence"/>
</dbReference>
<dbReference type="Gene3D" id="2.160.20.10">
    <property type="entry name" value="Single-stranded right-handed beta-helix, Pectin lyase-like"/>
    <property type="match status" value="1"/>
</dbReference>
<keyword evidence="2 4" id="KW-0378">Hydrolase</keyword>
<dbReference type="SUPFAM" id="SSF51126">
    <property type="entry name" value="Pectin lyase-like"/>
    <property type="match status" value="1"/>
</dbReference>
<dbReference type="EMBL" id="CP008849">
    <property type="protein sequence ID" value="AIF99288.1"/>
    <property type="molecule type" value="Genomic_DNA"/>
</dbReference>
<dbReference type="RefSeq" id="WP_044057391.1">
    <property type="nucleotide sequence ID" value="NZ_CBCSKJ010000003.1"/>
</dbReference>
<dbReference type="AlphaFoldDB" id="A0A075P0I6"/>
<organism evidence="6 7">
    <name type="scientific">Alteromonas australica</name>
    <dbReference type="NCBI Taxonomy" id="589873"/>
    <lineage>
        <taxon>Bacteria</taxon>
        <taxon>Pseudomonadati</taxon>
        <taxon>Pseudomonadota</taxon>
        <taxon>Gammaproteobacteria</taxon>
        <taxon>Alteromonadales</taxon>
        <taxon>Alteromonadaceae</taxon>
        <taxon>Alteromonas/Salinimonas group</taxon>
        <taxon>Alteromonas</taxon>
    </lineage>
</organism>
<dbReference type="PROSITE" id="PS00502">
    <property type="entry name" value="POLYGALACTURONASE"/>
    <property type="match status" value="1"/>
</dbReference>
<evidence type="ECO:0000313" key="6">
    <source>
        <dbReference type="EMBL" id="AIF99288.1"/>
    </source>
</evidence>
<comment type="similarity">
    <text evidence="1 4">Belongs to the glycosyl hydrolase 28 family.</text>
</comment>
<dbReference type="eggNOG" id="COG5434">
    <property type="taxonomic scope" value="Bacteria"/>
</dbReference>
<evidence type="ECO:0000313" key="7">
    <source>
        <dbReference type="Proteomes" id="UP000056090"/>
    </source>
</evidence>